<name>A0ABT9Q0N7_9HYPH</name>
<organism evidence="1 2">
    <name type="scientific">Neorhizobium huautlense</name>
    <dbReference type="NCBI Taxonomy" id="67774"/>
    <lineage>
        <taxon>Bacteria</taxon>
        <taxon>Pseudomonadati</taxon>
        <taxon>Pseudomonadota</taxon>
        <taxon>Alphaproteobacteria</taxon>
        <taxon>Hyphomicrobiales</taxon>
        <taxon>Rhizobiaceae</taxon>
        <taxon>Rhizobium/Agrobacterium group</taxon>
        <taxon>Neorhizobium</taxon>
    </lineage>
</organism>
<accession>A0ABT9Q0N7</accession>
<evidence type="ECO:0000313" key="1">
    <source>
        <dbReference type="EMBL" id="MDP9840298.1"/>
    </source>
</evidence>
<keyword evidence="2" id="KW-1185">Reference proteome</keyword>
<proteinExistence type="predicted"/>
<comment type="caution">
    <text evidence="1">The sequence shown here is derived from an EMBL/GenBank/DDBJ whole genome shotgun (WGS) entry which is preliminary data.</text>
</comment>
<dbReference type="EMBL" id="JAUSRF010000024">
    <property type="protein sequence ID" value="MDP9840298.1"/>
    <property type="molecule type" value="Genomic_DNA"/>
</dbReference>
<protein>
    <submittedName>
        <fullName evidence="1">Uncharacterized protein</fullName>
    </submittedName>
</protein>
<reference evidence="1 2" key="1">
    <citation type="submission" date="2023-07" db="EMBL/GenBank/DDBJ databases">
        <title>Sorghum-associated microbial communities from plants grown in Nebraska, USA.</title>
        <authorList>
            <person name="Schachtman D."/>
        </authorList>
    </citation>
    <scope>NUCLEOTIDE SEQUENCE [LARGE SCALE GENOMIC DNA]</scope>
    <source>
        <strain evidence="1 2">DS1307</strain>
    </source>
</reference>
<sequence>MTIRFDSIVSPEEHLLTVQEALEPLYLKLEVEAEAKLLQAAVRAGWAADEALAAIDQLRKHDALSALGTRH</sequence>
<dbReference type="Proteomes" id="UP001241472">
    <property type="component" value="Unassembled WGS sequence"/>
</dbReference>
<gene>
    <name evidence="1" type="ORF">J2T09_005082</name>
</gene>
<evidence type="ECO:0000313" key="2">
    <source>
        <dbReference type="Proteomes" id="UP001241472"/>
    </source>
</evidence>
<dbReference type="RefSeq" id="WP_306839779.1">
    <property type="nucleotide sequence ID" value="NZ_JAUSRF010000024.1"/>
</dbReference>